<evidence type="ECO:0000313" key="4">
    <source>
        <dbReference type="EMBL" id="KPI40111.1"/>
    </source>
</evidence>
<dbReference type="STRING" id="1664694.A0A0N0NM70"/>
<gene>
    <name evidence="4" type="ORF">AB675_11425</name>
</gene>
<dbReference type="VEuPathDB" id="FungiDB:AB675_11425"/>
<keyword evidence="3" id="KW-0560">Oxidoreductase</keyword>
<organism evidence="4 5">
    <name type="scientific">Cyphellophora attinorum</name>
    <dbReference type="NCBI Taxonomy" id="1664694"/>
    <lineage>
        <taxon>Eukaryota</taxon>
        <taxon>Fungi</taxon>
        <taxon>Dikarya</taxon>
        <taxon>Ascomycota</taxon>
        <taxon>Pezizomycotina</taxon>
        <taxon>Eurotiomycetes</taxon>
        <taxon>Chaetothyriomycetidae</taxon>
        <taxon>Chaetothyriales</taxon>
        <taxon>Cyphellophoraceae</taxon>
        <taxon>Cyphellophora</taxon>
    </lineage>
</organism>
<dbReference type="Gene3D" id="3.40.50.720">
    <property type="entry name" value="NAD(P)-binding Rossmann-like Domain"/>
    <property type="match status" value="1"/>
</dbReference>
<dbReference type="RefSeq" id="XP_018000074.1">
    <property type="nucleotide sequence ID" value="XM_018140271.1"/>
</dbReference>
<dbReference type="InterPro" id="IPR036291">
    <property type="entry name" value="NAD(P)-bd_dom_sf"/>
</dbReference>
<dbReference type="SUPFAM" id="SSF51735">
    <property type="entry name" value="NAD(P)-binding Rossmann-fold domains"/>
    <property type="match status" value="1"/>
</dbReference>
<dbReference type="PRINTS" id="PR00081">
    <property type="entry name" value="GDHRDH"/>
</dbReference>
<dbReference type="AlphaFoldDB" id="A0A0N0NM70"/>
<dbReference type="EMBL" id="LFJN01000013">
    <property type="protein sequence ID" value="KPI40111.1"/>
    <property type="molecule type" value="Genomic_DNA"/>
</dbReference>
<comment type="caution">
    <text evidence="4">The sequence shown here is derived from an EMBL/GenBank/DDBJ whole genome shotgun (WGS) entry which is preliminary data.</text>
</comment>
<dbReference type="OrthoDB" id="542013at2759"/>
<sequence length="324" mass="35416">MGFLYSQLFVTPRIPDGTDFSGQVILVTGANTGLGKEAARHFVSLGAAKVIIAVRNLEAGEQARKDIIRTTKCPDSVLDVWKLDLGSFSSVESFAERASNLPRLDVLLENAGVASNVHAISEKYERTITVNVISTILLALLLVPKLKEQVSEHGTTPRICIVSSEVHAWTKYKEQDSKDIFATLSDKQTANMDERYPTSKLMEVLLVRELAPRLKDSGIVMNMINPGLCKTDLSRDRNFQAFMLSVMKLLLARTSEQGSRTLVAAAAAGKESHGRYMTDALVDDAALSPFVRSEKGAEAGKELWRQLQPILDGISPGVTKNVDA</sequence>
<dbReference type="PANTHER" id="PTHR24320">
    <property type="entry name" value="RETINOL DEHYDROGENASE"/>
    <property type="match status" value="1"/>
</dbReference>
<dbReference type="Proteomes" id="UP000038010">
    <property type="component" value="Unassembled WGS sequence"/>
</dbReference>
<protein>
    <submittedName>
        <fullName evidence="4">Short-chain dehydrogenase TIC 32, chloroplastic</fullName>
    </submittedName>
</protein>
<keyword evidence="2" id="KW-0521">NADP</keyword>
<dbReference type="GO" id="GO:0016491">
    <property type="term" value="F:oxidoreductase activity"/>
    <property type="evidence" value="ECO:0007669"/>
    <property type="project" value="UniProtKB-KW"/>
</dbReference>
<proteinExistence type="inferred from homology"/>
<dbReference type="PANTHER" id="PTHR24320:SF252">
    <property type="entry name" value="DEHYDROGENASE_REDUCTASE FAMILY PROTEIN, PUTATIVE (AFU_ORTHOLOGUE AFUA_3G08550)-RELATED"/>
    <property type="match status" value="1"/>
</dbReference>
<dbReference type="Pfam" id="PF00106">
    <property type="entry name" value="adh_short"/>
    <property type="match status" value="1"/>
</dbReference>
<reference evidence="4 5" key="1">
    <citation type="submission" date="2015-06" db="EMBL/GenBank/DDBJ databases">
        <title>Draft genome of the ant-associated black yeast Phialophora attae CBS 131958.</title>
        <authorList>
            <person name="Moreno L.F."/>
            <person name="Stielow B.J."/>
            <person name="de Hoog S."/>
            <person name="Vicente V.A."/>
            <person name="Weiss V.A."/>
            <person name="de Vries M."/>
            <person name="Cruz L.M."/>
            <person name="Souza E.M."/>
        </authorList>
    </citation>
    <scope>NUCLEOTIDE SEQUENCE [LARGE SCALE GENOMIC DNA]</scope>
    <source>
        <strain evidence="4 5">CBS 131958</strain>
    </source>
</reference>
<accession>A0A0N0NM70</accession>
<evidence type="ECO:0000313" key="5">
    <source>
        <dbReference type="Proteomes" id="UP000038010"/>
    </source>
</evidence>
<comment type="similarity">
    <text evidence="1">Belongs to the short-chain dehydrogenases/reductases (SDR) family.</text>
</comment>
<evidence type="ECO:0000256" key="2">
    <source>
        <dbReference type="ARBA" id="ARBA00022857"/>
    </source>
</evidence>
<dbReference type="GeneID" id="28732151"/>
<dbReference type="InterPro" id="IPR002347">
    <property type="entry name" value="SDR_fam"/>
</dbReference>
<evidence type="ECO:0000256" key="3">
    <source>
        <dbReference type="ARBA" id="ARBA00023002"/>
    </source>
</evidence>
<name>A0A0N0NM70_9EURO</name>
<keyword evidence="5" id="KW-1185">Reference proteome</keyword>
<evidence type="ECO:0000256" key="1">
    <source>
        <dbReference type="ARBA" id="ARBA00006484"/>
    </source>
</evidence>